<evidence type="ECO:0000256" key="5">
    <source>
        <dbReference type="SAM" id="Phobius"/>
    </source>
</evidence>
<evidence type="ECO:0000256" key="3">
    <source>
        <dbReference type="ARBA" id="ARBA00022989"/>
    </source>
</evidence>
<feature type="domain" description="O-antigen ligase-related" evidence="6">
    <location>
        <begin position="286"/>
        <end position="429"/>
    </location>
</feature>
<keyword evidence="2 5" id="KW-0812">Transmembrane</keyword>
<proteinExistence type="predicted"/>
<accession>A0ABW7HCG2</accession>
<gene>
    <name evidence="7" type="ORF">ACG04R_12580</name>
</gene>
<evidence type="ECO:0000313" key="8">
    <source>
        <dbReference type="Proteomes" id="UP001606134"/>
    </source>
</evidence>
<dbReference type="InterPro" id="IPR007016">
    <property type="entry name" value="O-antigen_ligase-rel_domated"/>
</dbReference>
<dbReference type="Proteomes" id="UP001606134">
    <property type="component" value="Unassembled WGS sequence"/>
</dbReference>
<dbReference type="Pfam" id="PF04932">
    <property type="entry name" value="Wzy_C"/>
    <property type="match status" value="1"/>
</dbReference>
<feature type="transmembrane region" description="Helical" evidence="5">
    <location>
        <begin position="190"/>
        <end position="208"/>
    </location>
</feature>
<reference evidence="7 8" key="1">
    <citation type="submission" date="2024-08" db="EMBL/GenBank/DDBJ databases">
        <authorList>
            <person name="Lu H."/>
        </authorList>
    </citation>
    <scope>NUCLEOTIDE SEQUENCE [LARGE SCALE GENOMIC DNA]</scope>
    <source>
        <strain evidence="7 8">BYS78W</strain>
    </source>
</reference>
<evidence type="ECO:0000259" key="6">
    <source>
        <dbReference type="Pfam" id="PF04932"/>
    </source>
</evidence>
<feature type="transmembrane region" description="Helical" evidence="5">
    <location>
        <begin position="452"/>
        <end position="471"/>
    </location>
</feature>
<dbReference type="PANTHER" id="PTHR37422:SF13">
    <property type="entry name" value="LIPOPOLYSACCHARIDE BIOSYNTHESIS PROTEIN PA4999-RELATED"/>
    <property type="match status" value="1"/>
</dbReference>
<dbReference type="GO" id="GO:0016874">
    <property type="term" value="F:ligase activity"/>
    <property type="evidence" value="ECO:0007669"/>
    <property type="project" value="UniProtKB-KW"/>
</dbReference>
<name>A0ABW7HCG2_9BURK</name>
<keyword evidence="3 5" id="KW-1133">Transmembrane helix</keyword>
<feature type="transmembrane region" description="Helical" evidence="5">
    <location>
        <begin position="72"/>
        <end position="90"/>
    </location>
</feature>
<feature type="transmembrane region" description="Helical" evidence="5">
    <location>
        <begin position="40"/>
        <end position="60"/>
    </location>
</feature>
<organism evidence="7 8">
    <name type="scientific">Pelomonas candidula</name>
    <dbReference type="NCBI Taxonomy" id="3299025"/>
    <lineage>
        <taxon>Bacteria</taxon>
        <taxon>Pseudomonadati</taxon>
        <taxon>Pseudomonadota</taxon>
        <taxon>Betaproteobacteria</taxon>
        <taxon>Burkholderiales</taxon>
        <taxon>Sphaerotilaceae</taxon>
        <taxon>Roseateles</taxon>
    </lineage>
</organism>
<feature type="transmembrane region" description="Helical" evidence="5">
    <location>
        <begin position="420"/>
        <end position="440"/>
    </location>
</feature>
<dbReference type="EMBL" id="JBIGIC010000005">
    <property type="protein sequence ID" value="MFG6487510.1"/>
    <property type="molecule type" value="Genomic_DNA"/>
</dbReference>
<feature type="transmembrane region" description="Helical" evidence="5">
    <location>
        <begin position="477"/>
        <end position="493"/>
    </location>
</feature>
<dbReference type="RefSeq" id="WP_394410508.1">
    <property type="nucleotide sequence ID" value="NZ_JBIGIC010000005.1"/>
</dbReference>
<feature type="transmembrane region" description="Helical" evidence="5">
    <location>
        <begin position="254"/>
        <end position="272"/>
    </location>
</feature>
<evidence type="ECO:0000256" key="1">
    <source>
        <dbReference type="ARBA" id="ARBA00004141"/>
    </source>
</evidence>
<feature type="transmembrane region" description="Helical" evidence="5">
    <location>
        <begin position="331"/>
        <end position="352"/>
    </location>
</feature>
<feature type="transmembrane region" description="Helical" evidence="5">
    <location>
        <begin position="277"/>
        <end position="295"/>
    </location>
</feature>
<feature type="transmembrane region" description="Helical" evidence="5">
    <location>
        <begin position="158"/>
        <end position="181"/>
    </location>
</feature>
<comment type="caution">
    <text evidence="7">The sequence shown here is derived from an EMBL/GenBank/DDBJ whole genome shotgun (WGS) entry which is preliminary data.</text>
</comment>
<feature type="transmembrane region" description="Helical" evidence="5">
    <location>
        <begin position="301"/>
        <end position="319"/>
    </location>
</feature>
<evidence type="ECO:0000313" key="7">
    <source>
        <dbReference type="EMBL" id="MFG6487510.1"/>
    </source>
</evidence>
<feature type="transmembrane region" description="Helical" evidence="5">
    <location>
        <begin position="102"/>
        <end position="122"/>
    </location>
</feature>
<dbReference type="InterPro" id="IPR051533">
    <property type="entry name" value="WaaL-like"/>
</dbReference>
<protein>
    <submittedName>
        <fullName evidence="7">O-antigen ligase family protein</fullName>
    </submittedName>
</protein>
<keyword evidence="7" id="KW-0436">Ligase</keyword>
<evidence type="ECO:0000256" key="2">
    <source>
        <dbReference type="ARBA" id="ARBA00022692"/>
    </source>
</evidence>
<dbReference type="PANTHER" id="PTHR37422">
    <property type="entry name" value="TEICHURONIC ACID BIOSYNTHESIS PROTEIN TUAE"/>
    <property type="match status" value="1"/>
</dbReference>
<keyword evidence="4 5" id="KW-0472">Membrane</keyword>
<keyword evidence="8" id="KW-1185">Reference proteome</keyword>
<feature type="transmembrane region" description="Helical" evidence="5">
    <location>
        <begin position="134"/>
        <end position="152"/>
    </location>
</feature>
<evidence type="ECO:0000256" key="4">
    <source>
        <dbReference type="ARBA" id="ARBA00023136"/>
    </source>
</evidence>
<comment type="subcellular location">
    <subcellularLocation>
        <location evidence="1">Membrane</location>
        <topology evidence="1">Multi-pass membrane protein</topology>
    </subcellularLocation>
</comment>
<feature type="transmembrane region" description="Helical" evidence="5">
    <location>
        <begin position="12"/>
        <end position="34"/>
    </location>
</feature>
<sequence>MFKFKPTRSPQAYLLRTLGFVAAGAMLLILGALTALAPELVVRLTPLILVGVVMLSAGFVTKTTVDQRLLRLWLAAIVVTITLWPSYMAIRVGGLPSIDLRKIVFGLSVLMFFYQCMARPVLSRGWQTLAPGAKWMCWAVALYGLLRFVSAFESQAPVLSFLAVAWEWVYYYIPFFFVLFLMRDEGSRQLFVRFVCLLSLAVLAFAVYERISGTNPLLRFAPVSNDAGELATALTMSRLRDGVFRAQATFEHPLMLAEFAAVVAAFSFGLALNGRLALVRLAGFAVFLASCAAALLSGSRIAFVSLAVVVAAVTLATVVRARGTRKITTAIATRLFVMLSMAAFAAMAVPLLQNLLLGRTATEASSSSARVQMLKDGIPAMLDSPFFGKGFGRAALEAGVYGSGGILTLDNYLLNVGIDAGVPALLIFIAIFILPAWMAFKRITEEEGPEQPFLIAGMAALIGLLAVRLILSIPYNLVFAFVIAALVVGAIPRKQLSHAPYGR</sequence>